<gene>
    <name evidence="1" type="ORF">P3T76_008828</name>
</gene>
<name>A0AAD9LJA3_9STRA</name>
<dbReference type="Proteomes" id="UP001259832">
    <property type="component" value="Unassembled WGS sequence"/>
</dbReference>
<proteinExistence type="predicted"/>
<evidence type="ECO:0008006" key="3">
    <source>
        <dbReference type="Google" id="ProtNLM"/>
    </source>
</evidence>
<sequence length="245" mass="27969">MKLTERHVLYTEPTPSSGEYTLPYTWLDGAESDQRAQYMTYLETNLKDLLAEHTLSLLDATEGEKTLSISDPRLPFDITGGTTDAILVDNGSIQYFDPLAGVRMVIRLKKKVHEHHKPQAFVELVSASLKSEVECTPIGLLTYLTEDWRFNEKKVLTQNHISHPKNAFDFITAAVAEPGGSKRLSVSFIDEELTKLRIDDFLPKPPSFASEMMERYELMADVLEPEFLKERRVEYAQHLVKLMFT</sequence>
<evidence type="ECO:0000313" key="2">
    <source>
        <dbReference type="Proteomes" id="UP001259832"/>
    </source>
</evidence>
<comment type="caution">
    <text evidence="1">The sequence shown here is derived from an EMBL/GenBank/DDBJ whole genome shotgun (WGS) entry which is preliminary data.</text>
</comment>
<protein>
    <recommendedName>
        <fullName evidence="3">Crinkler (CRN) family protein</fullName>
    </recommendedName>
</protein>
<reference evidence="1" key="1">
    <citation type="submission" date="2023-08" db="EMBL/GenBank/DDBJ databases">
        <title>Reference Genome Resource for the Citrus Pathogen Phytophthora citrophthora.</title>
        <authorList>
            <person name="Moller H."/>
            <person name="Coetzee B."/>
            <person name="Rose L.J."/>
            <person name="Van Niekerk J.M."/>
        </authorList>
    </citation>
    <scope>NUCLEOTIDE SEQUENCE</scope>
    <source>
        <strain evidence="1">STE-U-9442</strain>
    </source>
</reference>
<organism evidence="1 2">
    <name type="scientific">Phytophthora citrophthora</name>
    <dbReference type="NCBI Taxonomy" id="4793"/>
    <lineage>
        <taxon>Eukaryota</taxon>
        <taxon>Sar</taxon>
        <taxon>Stramenopiles</taxon>
        <taxon>Oomycota</taxon>
        <taxon>Peronosporomycetes</taxon>
        <taxon>Peronosporales</taxon>
        <taxon>Peronosporaceae</taxon>
        <taxon>Phytophthora</taxon>
    </lineage>
</organism>
<accession>A0AAD9LJA3</accession>
<evidence type="ECO:0000313" key="1">
    <source>
        <dbReference type="EMBL" id="KAK1938753.1"/>
    </source>
</evidence>
<dbReference type="AlphaFoldDB" id="A0AAD9LJA3"/>
<keyword evidence="2" id="KW-1185">Reference proteome</keyword>
<dbReference type="EMBL" id="JASMQC010000017">
    <property type="protein sequence ID" value="KAK1938753.1"/>
    <property type="molecule type" value="Genomic_DNA"/>
</dbReference>